<sequence length="737" mass="81704">MSTRVVVSGLFSKSYSSLDGSIKNKVLDFVVKLQERPDLTGLDLKTPEGVRDPRIKTARVNDFWRAVLIELPRASGYVLVAVKPHDDAYTYAAKLRFGVNEVTGALDVVDAAALNKAITQASAVSSTQPRRTPVLSGIRARDLRRFGIDTDIAERLVTITDEDQLLTVAEELPGVQGNAVLDLAAGRGVDEVWADLIAEVESNIDTGDLLGALDRPQSRLVFTDGSIEELRAALESDLKAWRIWLHPLQRRLAYHNGWKGPYRVTGGAGTGKTVTAIHRARHLAQRLDEEASDAKVLFTTFTRNLAQNIESQLTELAGPELMRRRVDVVNIDSLAQRVLRIGDGARLTLRKDDDPGVLQAWETARAAAAEEWDISFLQSEWNEVVLAQGIEERAEYLTVSRSGRGRRISRLQRADLWAVFERFTQLLNAQNLITFTRAAARAATIAAQLNPHEAPVFDSGIRRGALPKYRYVVVDEAQDLHPAHWRLIRALVPHDSDDLFIVGDAHQRIYGKPIVLSRYGIETRGRSRRLTVNYRTSREILDWSLKVAYGHAVDDLEGDTESLAGARSAFRGPVPEARGFDSSRQEHSALIDKLQSWRRDGVTWSQMAVVTRSNRRVADLADTLSTGGVPAAEVGAGTDENALGEVVRVMTMHRAKGLEYRAVAIVGVSQRELPPRGVRELKEPEREVAWARERGLVYVAGSRAREYLYISWAGERSELLAGTVIDEGELRGGRALP</sequence>
<dbReference type="PANTHER" id="PTHR11070">
    <property type="entry name" value="UVRD / RECB / PCRA DNA HELICASE FAMILY MEMBER"/>
    <property type="match status" value="1"/>
</dbReference>
<dbReference type="Gene3D" id="3.40.50.300">
    <property type="entry name" value="P-loop containing nucleotide triphosphate hydrolases"/>
    <property type="match status" value="2"/>
</dbReference>
<evidence type="ECO:0000256" key="1">
    <source>
        <dbReference type="ARBA" id="ARBA00022741"/>
    </source>
</evidence>
<evidence type="ECO:0000313" key="11">
    <source>
        <dbReference type="EMBL" id="ACU98477.1"/>
    </source>
</evidence>
<dbReference type="Proteomes" id="UP000000841">
    <property type="component" value="Chromosome"/>
</dbReference>
<evidence type="ECO:0000313" key="12">
    <source>
        <dbReference type="Proteomes" id="UP000000841"/>
    </source>
</evidence>
<dbReference type="InterPro" id="IPR014017">
    <property type="entry name" value="DNA_helicase_UvrD-like_C"/>
</dbReference>
<evidence type="ECO:0000256" key="9">
    <source>
        <dbReference type="PROSITE-ProRule" id="PRU00560"/>
    </source>
</evidence>
<dbReference type="GO" id="GO:0033202">
    <property type="term" value="C:DNA helicase complex"/>
    <property type="evidence" value="ECO:0007669"/>
    <property type="project" value="TreeGrafter"/>
</dbReference>
<evidence type="ECO:0000259" key="10">
    <source>
        <dbReference type="PROSITE" id="PS51198"/>
    </source>
</evidence>
<evidence type="ECO:0000256" key="3">
    <source>
        <dbReference type="ARBA" id="ARBA00022806"/>
    </source>
</evidence>
<evidence type="ECO:0000256" key="5">
    <source>
        <dbReference type="ARBA" id="ARBA00023235"/>
    </source>
</evidence>
<dbReference type="RefSeq" id="WP_015787787.1">
    <property type="nucleotide sequence ID" value="NC_013159.1"/>
</dbReference>
<accession>C7MQ54</accession>
<dbReference type="SUPFAM" id="SSF52540">
    <property type="entry name" value="P-loop containing nucleoside triphosphate hydrolases"/>
    <property type="match status" value="1"/>
</dbReference>
<keyword evidence="2 9" id="KW-0378">Hydrolase</keyword>
<dbReference type="GO" id="GO:0003677">
    <property type="term" value="F:DNA binding"/>
    <property type="evidence" value="ECO:0007669"/>
    <property type="project" value="InterPro"/>
</dbReference>
<name>C7MQ54_SACVD</name>
<dbReference type="InterPro" id="IPR014016">
    <property type="entry name" value="UvrD-like_ATP-bd"/>
</dbReference>
<comment type="catalytic activity">
    <reaction evidence="6">
        <text>Couples ATP hydrolysis with the unwinding of duplex DNA by translocating in the 3'-5' direction.</text>
        <dbReference type="EC" id="5.6.2.4"/>
    </reaction>
</comment>
<dbReference type="PANTHER" id="PTHR11070:SF45">
    <property type="entry name" value="DNA 3'-5' HELICASE"/>
    <property type="match status" value="1"/>
</dbReference>
<dbReference type="EC" id="5.6.2.4" evidence="7"/>
<dbReference type="HOGENOM" id="CLU_023846_0_0_11"/>
<dbReference type="AlphaFoldDB" id="C7MQ54"/>
<feature type="binding site" evidence="9">
    <location>
        <begin position="266"/>
        <end position="273"/>
    </location>
    <ligand>
        <name>ATP</name>
        <dbReference type="ChEBI" id="CHEBI:30616"/>
    </ligand>
</feature>
<dbReference type="GO" id="GO:0005524">
    <property type="term" value="F:ATP binding"/>
    <property type="evidence" value="ECO:0007669"/>
    <property type="project" value="UniProtKB-UniRule"/>
</dbReference>
<dbReference type="GO" id="GO:0005829">
    <property type="term" value="C:cytosol"/>
    <property type="evidence" value="ECO:0007669"/>
    <property type="project" value="TreeGrafter"/>
</dbReference>
<dbReference type="GO" id="GO:0000725">
    <property type="term" value="P:recombinational repair"/>
    <property type="evidence" value="ECO:0007669"/>
    <property type="project" value="TreeGrafter"/>
</dbReference>
<gene>
    <name evidence="11" type="ordered locus">Svir_35190</name>
</gene>
<proteinExistence type="predicted"/>
<dbReference type="GO" id="GO:0016887">
    <property type="term" value="F:ATP hydrolysis activity"/>
    <property type="evidence" value="ECO:0007669"/>
    <property type="project" value="RHEA"/>
</dbReference>
<keyword evidence="12" id="KW-1185">Reference proteome</keyword>
<evidence type="ECO:0000256" key="7">
    <source>
        <dbReference type="ARBA" id="ARBA00034808"/>
    </source>
</evidence>
<dbReference type="KEGG" id="svi:Svir_35190"/>
<reference evidence="11 12" key="1">
    <citation type="journal article" date="2009" name="Stand. Genomic Sci.">
        <title>Complete genome sequence of Saccharomonospora viridis type strain (P101).</title>
        <authorList>
            <person name="Pati A."/>
            <person name="Sikorski J."/>
            <person name="Nolan M."/>
            <person name="Lapidus A."/>
            <person name="Copeland A."/>
            <person name="Glavina Del Rio T."/>
            <person name="Lucas S."/>
            <person name="Chen F."/>
            <person name="Tice H."/>
            <person name="Pitluck S."/>
            <person name="Cheng J.F."/>
            <person name="Chertkov O."/>
            <person name="Brettin T."/>
            <person name="Han C."/>
            <person name="Detter J.C."/>
            <person name="Kuske C."/>
            <person name="Bruce D."/>
            <person name="Goodwin L."/>
            <person name="Chain P."/>
            <person name="D'haeseleer P."/>
            <person name="Chen A."/>
            <person name="Palaniappan K."/>
            <person name="Ivanova N."/>
            <person name="Mavromatis K."/>
            <person name="Mikhailova N."/>
            <person name="Rohde M."/>
            <person name="Tindall B.J."/>
            <person name="Goker M."/>
            <person name="Bristow J."/>
            <person name="Eisen J.A."/>
            <person name="Markowitz V."/>
            <person name="Hugenholtz P."/>
            <person name="Kyrpides N.C."/>
            <person name="Klenk H.P."/>
        </authorList>
    </citation>
    <scope>NUCLEOTIDE SEQUENCE [LARGE SCALE GENOMIC DNA]</scope>
    <source>
        <strain evidence="12">ATCC 15386 / DSM 43017 / JCM 3036 / NBRC 12207 / P101</strain>
    </source>
</reference>
<keyword evidence="1 9" id="KW-0547">Nucleotide-binding</keyword>
<dbReference type="STRING" id="471857.Svir_35190"/>
<dbReference type="Pfam" id="PF13361">
    <property type="entry name" value="UvrD_C"/>
    <property type="match status" value="2"/>
</dbReference>
<keyword evidence="5" id="KW-0413">Isomerase</keyword>
<dbReference type="GO" id="GO:0043138">
    <property type="term" value="F:3'-5' DNA helicase activity"/>
    <property type="evidence" value="ECO:0007669"/>
    <property type="project" value="UniProtKB-EC"/>
</dbReference>
<dbReference type="Pfam" id="PF00580">
    <property type="entry name" value="UvrD-helicase"/>
    <property type="match status" value="1"/>
</dbReference>
<dbReference type="EMBL" id="CP001683">
    <property type="protein sequence ID" value="ACU98477.1"/>
    <property type="molecule type" value="Genomic_DNA"/>
</dbReference>
<evidence type="ECO:0000256" key="2">
    <source>
        <dbReference type="ARBA" id="ARBA00022801"/>
    </source>
</evidence>
<keyword evidence="3 9" id="KW-0347">Helicase</keyword>
<feature type="domain" description="UvrD-like helicase ATP-binding" evidence="10">
    <location>
        <begin position="245"/>
        <end position="537"/>
    </location>
</feature>
<dbReference type="InterPro" id="IPR027417">
    <property type="entry name" value="P-loop_NTPase"/>
</dbReference>
<organism evidence="11 12">
    <name type="scientific">Saccharomonospora viridis (strain ATCC 15386 / DSM 43017 / JCM 3036 / CCUG 5913 / NBRC 12207 / NCIMB 9602 / P101)</name>
    <name type="common">Thermoactinomyces viridis</name>
    <dbReference type="NCBI Taxonomy" id="471857"/>
    <lineage>
        <taxon>Bacteria</taxon>
        <taxon>Bacillati</taxon>
        <taxon>Actinomycetota</taxon>
        <taxon>Actinomycetes</taxon>
        <taxon>Pseudonocardiales</taxon>
        <taxon>Pseudonocardiaceae</taxon>
        <taxon>Saccharomonospora</taxon>
    </lineage>
</organism>
<evidence type="ECO:0000256" key="8">
    <source>
        <dbReference type="ARBA" id="ARBA00048988"/>
    </source>
</evidence>
<evidence type="ECO:0000256" key="4">
    <source>
        <dbReference type="ARBA" id="ARBA00022840"/>
    </source>
</evidence>
<dbReference type="eggNOG" id="COG0210">
    <property type="taxonomic scope" value="Bacteria"/>
</dbReference>
<protein>
    <recommendedName>
        <fullName evidence="7">DNA 3'-5' helicase</fullName>
        <ecNumber evidence="7">5.6.2.4</ecNumber>
    </recommendedName>
</protein>
<dbReference type="InterPro" id="IPR000212">
    <property type="entry name" value="DNA_helicase_UvrD/REP"/>
</dbReference>
<keyword evidence="4 9" id="KW-0067">ATP-binding</keyword>
<dbReference type="PROSITE" id="PS51198">
    <property type="entry name" value="UVRD_HELICASE_ATP_BIND"/>
    <property type="match status" value="1"/>
</dbReference>
<evidence type="ECO:0000256" key="6">
    <source>
        <dbReference type="ARBA" id="ARBA00034617"/>
    </source>
</evidence>
<comment type="catalytic activity">
    <reaction evidence="8">
        <text>ATP + H2O = ADP + phosphate + H(+)</text>
        <dbReference type="Rhea" id="RHEA:13065"/>
        <dbReference type="ChEBI" id="CHEBI:15377"/>
        <dbReference type="ChEBI" id="CHEBI:15378"/>
        <dbReference type="ChEBI" id="CHEBI:30616"/>
        <dbReference type="ChEBI" id="CHEBI:43474"/>
        <dbReference type="ChEBI" id="CHEBI:456216"/>
        <dbReference type="EC" id="5.6.2.4"/>
    </reaction>
</comment>